<feature type="transmembrane region" description="Helical" evidence="9">
    <location>
        <begin position="445"/>
        <end position="470"/>
    </location>
</feature>
<evidence type="ECO:0000256" key="5">
    <source>
        <dbReference type="ARBA" id="ARBA00022989"/>
    </source>
</evidence>
<accession>A0A1E3NLH1</accession>
<dbReference type="InterPro" id="IPR005828">
    <property type="entry name" value="MFS_sugar_transport-like"/>
</dbReference>
<evidence type="ECO:0000256" key="7">
    <source>
        <dbReference type="RuleBase" id="RU003346"/>
    </source>
</evidence>
<protein>
    <recommendedName>
        <fullName evidence="10">Major facilitator superfamily (MFS) profile domain-containing protein</fullName>
    </recommendedName>
</protein>
<feature type="transmembrane region" description="Helical" evidence="9">
    <location>
        <begin position="223"/>
        <end position="245"/>
    </location>
</feature>
<dbReference type="GO" id="GO:0005351">
    <property type="term" value="F:carbohydrate:proton symporter activity"/>
    <property type="evidence" value="ECO:0007669"/>
    <property type="project" value="TreeGrafter"/>
</dbReference>
<proteinExistence type="inferred from homology"/>
<feature type="region of interest" description="Disordered" evidence="8">
    <location>
        <begin position="1"/>
        <end position="47"/>
    </location>
</feature>
<dbReference type="Proteomes" id="UP000094455">
    <property type="component" value="Unassembled WGS sequence"/>
</dbReference>
<dbReference type="InterPro" id="IPR020846">
    <property type="entry name" value="MFS_dom"/>
</dbReference>
<dbReference type="InterPro" id="IPR050360">
    <property type="entry name" value="MFS_Sugar_Transporters"/>
</dbReference>
<dbReference type="STRING" id="763406.A0A1E3NLH1"/>
<dbReference type="Gene3D" id="1.20.1250.20">
    <property type="entry name" value="MFS general substrate transporter like domains"/>
    <property type="match status" value="1"/>
</dbReference>
<evidence type="ECO:0000256" key="6">
    <source>
        <dbReference type="ARBA" id="ARBA00023136"/>
    </source>
</evidence>
<dbReference type="AlphaFoldDB" id="A0A1E3NLH1"/>
<dbReference type="NCBIfam" id="TIGR00879">
    <property type="entry name" value="SP"/>
    <property type="match status" value="1"/>
</dbReference>
<dbReference type="PRINTS" id="PR00171">
    <property type="entry name" value="SUGRTRNSPORT"/>
</dbReference>
<feature type="transmembrane region" description="Helical" evidence="9">
    <location>
        <begin position="164"/>
        <end position="183"/>
    </location>
</feature>
<feature type="transmembrane region" description="Helical" evidence="9">
    <location>
        <begin position="352"/>
        <end position="374"/>
    </location>
</feature>
<dbReference type="OrthoDB" id="2241241at2759"/>
<dbReference type="PANTHER" id="PTHR48022:SF50">
    <property type="entry name" value="HEXOSE TRANSPORTER HXT14"/>
    <property type="match status" value="1"/>
</dbReference>
<dbReference type="GO" id="GO:0005886">
    <property type="term" value="C:plasma membrane"/>
    <property type="evidence" value="ECO:0007669"/>
    <property type="project" value="TreeGrafter"/>
</dbReference>
<feature type="transmembrane region" description="Helical" evidence="9">
    <location>
        <begin position="508"/>
        <end position="531"/>
    </location>
</feature>
<reference evidence="11 12" key="1">
    <citation type="journal article" date="2016" name="Proc. Natl. Acad. Sci. U.S.A.">
        <title>Comparative genomics of biotechnologically important yeasts.</title>
        <authorList>
            <person name="Riley R."/>
            <person name="Haridas S."/>
            <person name="Wolfe K.H."/>
            <person name="Lopes M.R."/>
            <person name="Hittinger C.T."/>
            <person name="Goeker M."/>
            <person name="Salamov A.A."/>
            <person name="Wisecaver J.H."/>
            <person name="Long T.M."/>
            <person name="Calvey C.H."/>
            <person name="Aerts A.L."/>
            <person name="Barry K.W."/>
            <person name="Choi C."/>
            <person name="Clum A."/>
            <person name="Coughlan A.Y."/>
            <person name="Deshpande S."/>
            <person name="Douglass A.P."/>
            <person name="Hanson S.J."/>
            <person name="Klenk H.-P."/>
            <person name="LaButti K.M."/>
            <person name="Lapidus A."/>
            <person name="Lindquist E.A."/>
            <person name="Lipzen A.M."/>
            <person name="Meier-Kolthoff J.P."/>
            <person name="Ohm R.A."/>
            <person name="Otillar R.P."/>
            <person name="Pangilinan J.L."/>
            <person name="Peng Y."/>
            <person name="Rokas A."/>
            <person name="Rosa C.A."/>
            <person name="Scheuner C."/>
            <person name="Sibirny A.A."/>
            <person name="Slot J.C."/>
            <person name="Stielow J.B."/>
            <person name="Sun H."/>
            <person name="Kurtzman C.P."/>
            <person name="Blackwell M."/>
            <person name="Grigoriev I.V."/>
            <person name="Jeffries T.W."/>
        </authorList>
    </citation>
    <scope>NUCLEOTIDE SEQUENCE [LARGE SCALE GENOMIC DNA]</scope>
    <source>
        <strain evidence="11 12">NRRL Y-2026</strain>
    </source>
</reference>
<evidence type="ECO:0000256" key="9">
    <source>
        <dbReference type="SAM" id="Phobius"/>
    </source>
</evidence>
<dbReference type="InterPro" id="IPR003663">
    <property type="entry name" value="Sugar/inositol_transpt"/>
</dbReference>
<evidence type="ECO:0000259" key="10">
    <source>
        <dbReference type="PROSITE" id="PS50850"/>
    </source>
</evidence>
<dbReference type="SUPFAM" id="SSF103473">
    <property type="entry name" value="MFS general substrate transporter"/>
    <property type="match status" value="1"/>
</dbReference>
<feature type="transmembrane region" description="Helical" evidence="9">
    <location>
        <begin position="189"/>
        <end position="211"/>
    </location>
</feature>
<dbReference type="PROSITE" id="PS50850">
    <property type="entry name" value="MFS"/>
    <property type="match status" value="1"/>
</dbReference>
<evidence type="ECO:0000256" key="1">
    <source>
        <dbReference type="ARBA" id="ARBA00004141"/>
    </source>
</evidence>
<sequence>MESLVQIPPEPLDGLLRTQRREQAAEQDSEQQVNEKYGLERDAEGSNEAVCVDKSSSEHCKGDTEGQELANFNEEEDYVSSYLPITCYSILIALGGLVFGYDIGTIGGLVDLPALSARFGDSVQTGPATFSPIVKGALVSVSCLGGFVSGGVAAKLIPVIGMRCTIFVSMLLYALGNTVILLAPSWEVILVARVFNGVCIGLTTITCPMYISEITPIRERGLFTSLNQLFTTVGIVIGALSILFSATRYYPDDISQYQYPLLQGILLSAIGGVAIWLVPESPDWLVKRSKPISKVKKSLGKLRSLPFDDECIINATAKLFDYNFQMNNIHHLDSKNSTSILKGRPKYFQRTLTGVVLLAFQQFTGINYFFFYGITIFENVELKTPYLVPVIFGVVNLIFSGLSVYVISLFDRKVLLIFGSVSLTLLMAAFTAVGTFCEVNFHVTILLIVLSCLFIAVFSMTWGPIAAVVISELYPPRIKVKAMSVCGSSSWIFSFTIALVIPTLTSKIGFALGGVFALFTFLSIFFVHYLVPETKNVSSTRLDRSYETNPSRFGVVLQK</sequence>
<evidence type="ECO:0000256" key="4">
    <source>
        <dbReference type="ARBA" id="ARBA00022692"/>
    </source>
</evidence>
<comment type="subcellular location">
    <subcellularLocation>
        <location evidence="1">Membrane</location>
        <topology evidence="1">Multi-pass membrane protein</topology>
    </subcellularLocation>
</comment>
<feature type="transmembrane region" description="Helical" evidence="9">
    <location>
        <begin position="137"/>
        <end position="157"/>
    </location>
</feature>
<keyword evidence="5 9" id="KW-1133">Transmembrane helix</keyword>
<dbReference type="InterPro" id="IPR036259">
    <property type="entry name" value="MFS_trans_sf"/>
</dbReference>
<evidence type="ECO:0000256" key="8">
    <source>
        <dbReference type="SAM" id="MobiDB-lite"/>
    </source>
</evidence>
<dbReference type="EMBL" id="KV454003">
    <property type="protein sequence ID" value="ODQ46418.1"/>
    <property type="molecule type" value="Genomic_DNA"/>
</dbReference>
<keyword evidence="3 7" id="KW-0813">Transport</keyword>
<feature type="transmembrane region" description="Helical" evidence="9">
    <location>
        <begin position="257"/>
        <end position="278"/>
    </location>
</feature>
<feature type="transmembrane region" description="Helical" evidence="9">
    <location>
        <begin position="386"/>
        <end position="407"/>
    </location>
</feature>
<evidence type="ECO:0000313" key="11">
    <source>
        <dbReference type="EMBL" id="ODQ46418.1"/>
    </source>
</evidence>
<evidence type="ECO:0000256" key="2">
    <source>
        <dbReference type="ARBA" id="ARBA00010992"/>
    </source>
</evidence>
<dbReference type="GeneID" id="30180899"/>
<dbReference type="PROSITE" id="PS00217">
    <property type="entry name" value="SUGAR_TRANSPORT_2"/>
    <property type="match status" value="1"/>
</dbReference>
<keyword evidence="4 9" id="KW-0812">Transmembrane</keyword>
<evidence type="ECO:0000256" key="3">
    <source>
        <dbReference type="ARBA" id="ARBA00022448"/>
    </source>
</evidence>
<keyword evidence="12" id="KW-1185">Reference proteome</keyword>
<dbReference type="InterPro" id="IPR005829">
    <property type="entry name" value="Sugar_transporter_CS"/>
</dbReference>
<evidence type="ECO:0000313" key="12">
    <source>
        <dbReference type="Proteomes" id="UP000094455"/>
    </source>
</evidence>
<name>A0A1E3NLH1_9ASCO</name>
<dbReference type="Pfam" id="PF00083">
    <property type="entry name" value="Sugar_tr"/>
    <property type="match status" value="1"/>
</dbReference>
<comment type="similarity">
    <text evidence="2 7">Belongs to the major facilitator superfamily. Sugar transporter (TC 2.A.1.1) family.</text>
</comment>
<keyword evidence="6 9" id="KW-0472">Membrane</keyword>
<dbReference type="PANTHER" id="PTHR48022">
    <property type="entry name" value="PLASTIDIC GLUCOSE TRANSPORTER 4"/>
    <property type="match status" value="1"/>
</dbReference>
<feature type="transmembrane region" description="Helical" evidence="9">
    <location>
        <begin position="414"/>
        <end position="433"/>
    </location>
</feature>
<dbReference type="RefSeq" id="XP_019017531.1">
    <property type="nucleotide sequence ID" value="XM_019164212.1"/>
</dbReference>
<gene>
    <name evidence="11" type="ORF">PICMEDRAFT_72489</name>
</gene>
<feature type="transmembrane region" description="Helical" evidence="9">
    <location>
        <begin position="82"/>
        <end position="101"/>
    </location>
</feature>
<organism evidence="11 12">
    <name type="scientific">Pichia membranifaciens NRRL Y-2026</name>
    <dbReference type="NCBI Taxonomy" id="763406"/>
    <lineage>
        <taxon>Eukaryota</taxon>
        <taxon>Fungi</taxon>
        <taxon>Dikarya</taxon>
        <taxon>Ascomycota</taxon>
        <taxon>Saccharomycotina</taxon>
        <taxon>Pichiomycetes</taxon>
        <taxon>Pichiales</taxon>
        <taxon>Pichiaceae</taxon>
        <taxon>Pichia</taxon>
    </lineage>
</organism>
<feature type="domain" description="Major facilitator superfamily (MFS) profile" evidence="10">
    <location>
        <begin position="88"/>
        <end position="535"/>
    </location>
</feature>
<feature type="transmembrane region" description="Helical" evidence="9">
    <location>
        <begin position="482"/>
        <end position="502"/>
    </location>
</feature>